<dbReference type="SUPFAM" id="SSF54373">
    <property type="entry name" value="FAD-linked reductases, C-terminal domain"/>
    <property type="match status" value="1"/>
</dbReference>
<proteinExistence type="inferred from homology"/>
<name>A0A8T0BY04_SILME</name>
<evidence type="ECO:0000313" key="9">
    <source>
        <dbReference type="EMBL" id="KAF7710456.1"/>
    </source>
</evidence>
<organism evidence="9 10">
    <name type="scientific">Silurus meridionalis</name>
    <name type="common">Southern catfish</name>
    <name type="synonym">Silurus soldatovi meridionalis</name>
    <dbReference type="NCBI Taxonomy" id="175797"/>
    <lineage>
        <taxon>Eukaryota</taxon>
        <taxon>Metazoa</taxon>
        <taxon>Chordata</taxon>
        <taxon>Craniata</taxon>
        <taxon>Vertebrata</taxon>
        <taxon>Euteleostomi</taxon>
        <taxon>Actinopterygii</taxon>
        <taxon>Neopterygii</taxon>
        <taxon>Teleostei</taxon>
        <taxon>Ostariophysi</taxon>
        <taxon>Siluriformes</taxon>
        <taxon>Siluridae</taxon>
        <taxon>Silurus</taxon>
    </lineage>
</organism>
<gene>
    <name evidence="9" type="ORF">HF521_009328</name>
</gene>
<evidence type="ECO:0000256" key="1">
    <source>
        <dbReference type="ARBA" id="ARBA00001974"/>
    </source>
</evidence>
<keyword evidence="10" id="KW-1185">Reference proteome</keyword>
<comment type="similarity">
    <text evidence="3">Belongs to the flavin monoamine oxidase family.</text>
</comment>
<dbReference type="SUPFAM" id="SSF51905">
    <property type="entry name" value="FAD/NAD(P)-binding domain"/>
    <property type="match status" value="1"/>
</dbReference>
<dbReference type="Proteomes" id="UP000606274">
    <property type="component" value="Unassembled WGS sequence"/>
</dbReference>
<dbReference type="AlphaFoldDB" id="A0A8T0BY04"/>
<sequence>MALHSGADARVLIIGCGISGIGAAQKLIRHGFRKVRIIEATSRSGGRIQTGGLDGKIVEIGANWIHGPSQENPVFRLACQYQLLDGECMSEENQSVDIGGLPPLFSTWLSSSGKKLEAEVLAPAVEVFMTLLKKSQEFYHSSRAPMSSVGEFIKREALRISNKEWKDDEAKKIRQAMFSTLLKLECGVSGTHTMDDVDLEAFGMYKSLPGLDCTFPGGYEGLITHMMNELPKDIVLFNKPVKCIHWNNIHNSQAQQSSSKQGLCPVTVQCVNGETFEADHVILTIPLGYMKRNHATLLNPPLPRHKLHSIQRLGFGTNNKIFLEFEQPFWDENSEVIFLLWEDEYDFPDPVSDMKTAWIKKLSCFTVLKPVERYGHILCGWIAGHESEYMETLPEEEVMHTVTRLLRRFTGNPTITPKKLVRSQWYHDPYTCGSYTYVAKGCSGQDIDNLTEPLPLTGSKAKPLQVLFAGEATHKSFFSTVHGALLTGWREADRLISHYNPAPKKITAHL</sequence>
<dbReference type="Gene3D" id="3.90.660.10">
    <property type="match status" value="1"/>
</dbReference>
<evidence type="ECO:0000256" key="5">
    <source>
        <dbReference type="ARBA" id="ARBA00022630"/>
    </source>
</evidence>
<keyword evidence="5" id="KW-0285">Flavoprotein</keyword>
<comment type="subcellular location">
    <subcellularLocation>
        <location evidence="2">Cytoplasm</location>
    </subcellularLocation>
</comment>
<keyword evidence="4" id="KW-0963">Cytoplasm</keyword>
<comment type="cofactor">
    <cofactor evidence="1">
        <name>FAD</name>
        <dbReference type="ChEBI" id="CHEBI:57692"/>
    </cofactor>
</comment>
<evidence type="ECO:0000259" key="8">
    <source>
        <dbReference type="Pfam" id="PF01593"/>
    </source>
</evidence>
<keyword evidence="6" id="KW-0274">FAD</keyword>
<dbReference type="GO" id="GO:0005737">
    <property type="term" value="C:cytoplasm"/>
    <property type="evidence" value="ECO:0007669"/>
    <property type="project" value="UniProtKB-SubCell"/>
</dbReference>
<protein>
    <recommendedName>
        <fullName evidence="8">Amine oxidase domain-containing protein</fullName>
    </recommendedName>
</protein>
<dbReference type="OrthoDB" id="2019015at2759"/>
<dbReference type="Pfam" id="PF01593">
    <property type="entry name" value="Amino_oxidase"/>
    <property type="match status" value="1"/>
</dbReference>
<accession>A0A8T0BY04</accession>
<dbReference type="EMBL" id="JABFDY010000002">
    <property type="protein sequence ID" value="KAF7710456.1"/>
    <property type="molecule type" value="Genomic_DNA"/>
</dbReference>
<evidence type="ECO:0000256" key="4">
    <source>
        <dbReference type="ARBA" id="ARBA00022490"/>
    </source>
</evidence>
<comment type="caution">
    <text evidence="9">The sequence shown here is derived from an EMBL/GenBank/DDBJ whole genome shotgun (WGS) entry which is preliminary data.</text>
</comment>
<dbReference type="GO" id="GO:0046592">
    <property type="term" value="F:polyamine oxidase activity"/>
    <property type="evidence" value="ECO:0007669"/>
    <property type="project" value="TreeGrafter"/>
</dbReference>
<reference evidence="9" key="1">
    <citation type="submission" date="2020-08" db="EMBL/GenBank/DDBJ databases">
        <title>Chromosome-level assembly of Southern catfish (Silurus meridionalis) provides insights into visual adaptation to the nocturnal and benthic lifestyles.</title>
        <authorList>
            <person name="Zhang Y."/>
            <person name="Wang D."/>
            <person name="Peng Z."/>
        </authorList>
    </citation>
    <scope>NUCLEOTIDE SEQUENCE</scope>
    <source>
        <strain evidence="9">SWU-2019-XX</strain>
        <tissue evidence="9">Muscle</tissue>
    </source>
</reference>
<dbReference type="PANTHER" id="PTHR10742:SF405">
    <property type="entry name" value="PEROXISOMAL N(1)-ACETYL-SPERMINE_SPERMIDINE OXIDASE"/>
    <property type="match status" value="1"/>
</dbReference>
<keyword evidence="7" id="KW-0560">Oxidoreductase</keyword>
<dbReference type="InterPro" id="IPR002937">
    <property type="entry name" value="Amino_oxidase"/>
</dbReference>
<evidence type="ECO:0000256" key="7">
    <source>
        <dbReference type="ARBA" id="ARBA00023002"/>
    </source>
</evidence>
<evidence type="ECO:0000256" key="2">
    <source>
        <dbReference type="ARBA" id="ARBA00004496"/>
    </source>
</evidence>
<dbReference type="InterPro" id="IPR050281">
    <property type="entry name" value="Flavin_monoamine_oxidase"/>
</dbReference>
<feature type="domain" description="Amine oxidase" evidence="8">
    <location>
        <begin position="18"/>
        <end position="496"/>
    </location>
</feature>
<dbReference type="Gene3D" id="3.50.50.60">
    <property type="entry name" value="FAD/NAD(P)-binding domain"/>
    <property type="match status" value="1"/>
</dbReference>
<evidence type="ECO:0000256" key="3">
    <source>
        <dbReference type="ARBA" id="ARBA00005995"/>
    </source>
</evidence>
<dbReference type="InterPro" id="IPR036188">
    <property type="entry name" value="FAD/NAD-bd_sf"/>
</dbReference>
<evidence type="ECO:0000256" key="6">
    <source>
        <dbReference type="ARBA" id="ARBA00022827"/>
    </source>
</evidence>
<dbReference type="PANTHER" id="PTHR10742">
    <property type="entry name" value="FLAVIN MONOAMINE OXIDASE"/>
    <property type="match status" value="1"/>
</dbReference>
<dbReference type="GO" id="GO:0046203">
    <property type="term" value="P:spermidine catabolic process"/>
    <property type="evidence" value="ECO:0007669"/>
    <property type="project" value="TreeGrafter"/>
</dbReference>
<evidence type="ECO:0000313" key="10">
    <source>
        <dbReference type="Proteomes" id="UP000606274"/>
    </source>
</evidence>